<feature type="region of interest" description="Disordered" evidence="1">
    <location>
        <begin position="1"/>
        <end position="45"/>
    </location>
</feature>
<sequence length="589" mass="64139">MSHPRTQQPLDTSAPLADKAVPSADDNLDAAPEQAEPSALSAQSSQSVPPSEYVFQLILEQFWGDGVSKREIRSVYTTASDANAACHDYLLRTWPRDQFSLYEIGSSPQRPELAKVSAQINGDRFHVWIERHSWEGILDFSSKAIARRVGKGPNAYILQRTIKDASGGKRRSTTRGIYATRQLAKQALAHDEPPPEWSSNQGYVLEPGGEYAHALSPSGKTAWLFIEVRPLYMSYTRLDQEEQEATVSLGQDASGGHVGMSALNPISLDHGDDSMSSLLVSPSAYMHPQRSTPDNPFSPMPSNPDEAGAFVYLVLQLKTIPYTPPILTVEAVAYELEVANRFGVALLENFTGAEDISGPVYREDGCLQGSVEQRDRDEGLTVWVEKRAVVLGDEALDFDLMSEHGSVQSSKVYANSERDPNPPYITSAVPATGDAGVGRRKRGEPESGFDAAGRQTGTYPPARLTSLEAAGVEVLKQAKDDGPSARYKVVSITHLHGDQAGTESVSHASSAIAAGIIIDSSNDLSVAILGARMQFYSTLAKLDITSVEVKDELERGQEEKGKVRSIQARSRSEPRNVLQEVRVEDSQEQ</sequence>
<dbReference type="Proteomes" id="UP000717515">
    <property type="component" value="Unassembled WGS sequence"/>
</dbReference>
<gene>
    <name evidence="2" type="ORF">KVV02_008215</name>
</gene>
<reference evidence="2" key="1">
    <citation type="submission" date="2021-07" db="EMBL/GenBank/DDBJ databases">
        <title>Draft genome of Mortierella alpina, strain LL118, isolated from an aspen leaf litter sample.</title>
        <authorList>
            <person name="Yang S."/>
            <person name="Vinatzer B.A."/>
        </authorList>
    </citation>
    <scope>NUCLEOTIDE SEQUENCE</scope>
    <source>
        <strain evidence="2">LL118</strain>
    </source>
</reference>
<comment type="caution">
    <text evidence="2">The sequence shown here is derived from an EMBL/GenBank/DDBJ whole genome shotgun (WGS) entry which is preliminary data.</text>
</comment>
<feature type="region of interest" description="Disordered" evidence="1">
    <location>
        <begin position="409"/>
        <end position="461"/>
    </location>
</feature>
<dbReference type="EMBL" id="JAIFTL010000470">
    <property type="protein sequence ID" value="KAG9319387.1"/>
    <property type="molecule type" value="Genomic_DNA"/>
</dbReference>
<feature type="compositionally biased region" description="Polar residues" evidence="1">
    <location>
        <begin position="1"/>
        <end position="11"/>
    </location>
</feature>
<name>A0A9P8CU86_MORAP</name>
<accession>A0A9P8CU86</accession>
<feature type="region of interest" description="Disordered" evidence="1">
    <location>
        <begin position="552"/>
        <end position="589"/>
    </location>
</feature>
<proteinExistence type="predicted"/>
<evidence type="ECO:0000256" key="1">
    <source>
        <dbReference type="SAM" id="MobiDB-lite"/>
    </source>
</evidence>
<organism evidence="2 3">
    <name type="scientific">Mortierella alpina</name>
    <name type="common">Oleaginous fungus</name>
    <name type="synonym">Mortierella renispora</name>
    <dbReference type="NCBI Taxonomy" id="64518"/>
    <lineage>
        <taxon>Eukaryota</taxon>
        <taxon>Fungi</taxon>
        <taxon>Fungi incertae sedis</taxon>
        <taxon>Mucoromycota</taxon>
        <taxon>Mortierellomycotina</taxon>
        <taxon>Mortierellomycetes</taxon>
        <taxon>Mortierellales</taxon>
        <taxon>Mortierellaceae</taxon>
        <taxon>Mortierella</taxon>
    </lineage>
</organism>
<feature type="compositionally biased region" description="Basic and acidic residues" evidence="1">
    <location>
        <begin position="552"/>
        <end position="562"/>
    </location>
</feature>
<protein>
    <submittedName>
        <fullName evidence="2">Uncharacterized protein</fullName>
    </submittedName>
</protein>
<evidence type="ECO:0000313" key="3">
    <source>
        <dbReference type="Proteomes" id="UP000717515"/>
    </source>
</evidence>
<evidence type="ECO:0000313" key="2">
    <source>
        <dbReference type="EMBL" id="KAG9319387.1"/>
    </source>
</evidence>
<dbReference type="AlphaFoldDB" id="A0A9P8CU86"/>